<dbReference type="PANTHER" id="PTHR33507">
    <property type="entry name" value="INNER MEMBRANE PROTEIN YBBJ"/>
    <property type="match status" value="1"/>
</dbReference>
<proteinExistence type="predicted"/>
<sequence length="159" mass="17545">MYTELFFILLLLVAGLALVVLELLAIPGTTITGLCGLGLIAYGLYEMFVNFGTLWGIVSVVITLLICVLLLIYSLRTRTWKKLSLNKEINAKVNTVKVPVKAGDRGVSITRLAPVGMAEINNERLEVYTSTSYVEPNTPLIVDFVEGNKIRVVVDKEKE</sequence>
<keyword evidence="1" id="KW-1133">Transmembrane helix</keyword>
<name>A0A9D1UIK7_9BACT</name>
<feature type="transmembrane region" description="Helical" evidence="1">
    <location>
        <begin position="54"/>
        <end position="75"/>
    </location>
</feature>
<accession>A0A9D1UIK7</accession>
<evidence type="ECO:0000313" key="2">
    <source>
        <dbReference type="EMBL" id="HIW87750.1"/>
    </source>
</evidence>
<reference evidence="2" key="1">
    <citation type="journal article" date="2021" name="PeerJ">
        <title>Extensive microbial diversity within the chicken gut microbiome revealed by metagenomics and culture.</title>
        <authorList>
            <person name="Gilroy R."/>
            <person name="Ravi A."/>
            <person name="Getino M."/>
            <person name="Pursley I."/>
            <person name="Horton D.L."/>
            <person name="Alikhan N.F."/>
            <person name="Baker D."/>
            <person name="Gharbi K."/>
            <person name="Hall N."/>
            <person name="Watson M."/>
            <person name="Adriaenssens E.M."/>
            <person name="Foster-Nyarko E."/>
            <person name="Jarju S."/>
            <person name="Secka A."/>
            <person name="Antonio M."/>
            <person name="Oren A."/>
            <person name="Chaudhuri R.R."/>
            <person name="La Ragione R."/>
            <person name="Hildebrand F."/>
            <person name="Pallen M.J."/>
        </authorList>
    </citation>
    <scope>NUCLEOTIDE SEQUENCE</scope>
    <source>
        <strain evidence="2">Gambia16-930</strain>
    </source>
</reference>
<evidence type="ECO:0000256" key="1">
    <source>
        <dbReference type="SAM" id="Phobius"/>
    </source>
</evidence>
<dbReference type="GO" id="GO:0005886">
    <property type="term" value="C:plasma membrane"/>
    <property type="evidence" value="ECO:0007669"/>
    <property type="project" value="TreeGrafter"/>
</dbReference>
<dbReference type="AlphaFoldDB" id="A0A9D1UIK7"/>
<dbReference type="InterPro" id="IPR052165">
    <property type="entry name" value="Membrane_assoc_protease"/>
</dbReference>
<organism evidence="2 3">
    <name type="scientific">Candidatus Onthomorpha intestinigallinarum</name>
    <dbReference type="NCBI Taxonomy" id="2840880"/>
    <lineage>
        <taxon>Bacteria</taxon>
        <taxon>Pseudomonadati</taxon>
        <taxon>Bacteroidota</taxon>
        <taxon>Bacteroidia</taxon>
        <taxon>Bacteroidales</taxon>
        <taxon>Candidatus Onthomorpha</taxon>
    </lineage>
</organism>
<comment type="caution">
    <text evidence="2">The sequence shown here is derived from an EMBL/GenBank/DDBJ whole genome shotgun (WGS) entry which is preliminary data.</text>
</comment>
<feature type="transmembrane region" description="Helical" evidence="1">
    <location>
        <begin position="6"/>
        <end position="24"/>
    </location>
</feature>
<dbReference type="Proteomes" id="UP000824267">
    <property type="component" value="Unassembled WGS sequence"/>
</dbReference>
<reference evidence="2" key="2">
    <citation type="submission" date="2021-04" db="EMBL/GenBank/DDBJ databases">
        <authorList>
            <person name="Gilroy R."/>
        </authorList>
    </citation>
    <scope>NUCLEOTIDE SEQUENCE</scope>
    <source>
        <strain evidence="2">Gambia16-930</strain>
    </source>
</reference>
<dbReference type="EMBL" id="DXGG01000178">
    <property type="protein sequence ID" value="HIW87750.1"/>
    <property type="molecule type" value="Genomic_DNA"/>
</dbReference>
<gene>
    <name evidence="2" type="ORF">IAC47_05690</name>
</gene>
<protein>
    <recommendedName>
        <fullName evidence="4">NfeD-like C-terminal domain-containing protein</fullName>
    </recommendedName>
</protein>
<dbReference type="PANTHER" id="PTHR33507:SF3">
    <property type="entry name" value="INNER MEMBRANE PROTEIN YBBJ"/>
    <property type="match status" value="1"/>
</dbReference>
<evidence type="ECO:0008006" key="4">
    <source>
        <dbReference type="Google" id="ProtNLM"/>
    </source>
</evidence>
<keyword evidence="1" id="KW-0812">Transmembrane</keyword>
<keyword evidence="1" id="KW-0472">Membrane</keyword>
<evidence type="ECO:0000313" key="3">
    <source>
        <dbReference type="Proteomes" id="UP000824267"/>
    </source>
</evidence>